<organism evidence="2">
    <name type="scientific">viral metagenome</name>
    <dbReference type="NCBI Taxonomy" id="1070528"/>
    <lineage>
        <taxon>unclassified sequences</taxon>
        <taxon>metagenomes</taxon>
        <taxon>organismal metagenomes</taxon>
    </lineage>
</organism>
<feature type="region of interest" description="Disordered" evidence="1">
    <location>
        <begin position="114"/>
        <end position="181"/>
    </location>
</feature>
<feature type="region of interest" description="Disordered" evidence="1">
    <location>
        <begin position="82"/>
        <end position="101"/>
    </location>
</feature>
<feature type="compositionally biased region" description="Polar residues" evidence="1">
    <location>
        <begin position="123"/>
        <end position="140"/>
    </location>
</feature>
<evidence type="ECO:0000256" key="1">
    <source>
        <dbReference type="SAM" id="MobiDB-lite"/>
    </source>
</evidence>
<accession>A0A6C0JWY9</accession>
<protein>
    <submittedName>
        <fullName evidence="2">Uncharacterized protein</fullName>
    </submittedName>
</protein>
<proteinExistence type="predicted"/>
<dbReference type="EMBL" id="MN740737">
    <property type="protein sequence ID" value="QHU09441.1"/>
    <property type="molecule type" value="Genomic_DNA"/>
</dbReference>
<evidence type="ECO:0000313" key="2">
    <source>
        <dbReference type="EMBL" id="QHU09441.1"/>
    </source>
</evidence>
<feature type="compositionally biased region" description="Basic residues" evidence="1">
    <location>
        <begin position="1"/>
        <end position="25"/>
    </location>
</feature>
<reference evidence="2" key="1">
    <citation type="journal article" date="2020" name="Nature">
        <title>Giant virus diversity and host interactions through global metagenomics.</title>
        <authorList>
            <person name="Schulz F."/>
            <person name="Roux S."/>
            <person name="Paez-Espino D."/>
            <person name="Jungbluth S."/>
            <person name="Walsh D.A."/>
            <person name="Denef V.J."/>
            <person name="McMahon K.D."/>
            <person name="Konstantinidis K.T."/>
            <person name="Eloe-Fadrosh E.A."/>
            <person name="Kyrpides N.C."/>
            <person name="Woyke T."/>
        </authorList>
    </citation>
    <scope>NUCLEOTIDE SEQUENCE</scope>
    <source>
        <strain evidence="2">GVMAG-S-1101164-105</strain>
    </source>
</reference>
<feature type="region of interest" description="Disordered" evidence="1">
    <location>
        <begin position="1"/>
        <end position="33"/>
    </location>
</feature>
<sequence>MAKLTHKKKTLRKKMRKTRKSRQRGGARGPRTGVLVNLDKIAAHDPNPYVLEVNPENNTKNVFGPSPSAVVAAASHQTWGHKAKKGIFGQSNPKVATDAPKGAMASAWRRITGKKKHAVALPQGSSTPVTAVGAHSNSANPAAGTGLAHGHRTVHNPLVPPPNANAASAPPLPGAVPEETT</sequence>
<dbReference type="AlphaFoldDB" id="A0A6C0JWY9"/>
<name>A0A6C0JWY9_9ZZZZ</name>